<dbReference type="EMBL" id="JABFAE010000010">
    <property type="protein sequence ID" value="MBA0839612.1"/>
    <property type="molecule type" value="Genomic_DNA"/>
</dbReference>
<dbReference type="Proteomes" id="UP000593575">
    <property type="component" value="Unassembled WGS sequence"/>
</dbReference>
<gene>
    <name evidence="2" type="ORF">Goarm_005319</name>
</gene>
<keyword evidence="1" id="KW-0812">Transmembrane</keyword>
<protein>
    <submittedName>
        <fullName evidence="2">Uncharacterized protein</fullName>
    </submittedName>
</protein>
<reference evidence="2 3" key="1">
    <citation type="journal article" date="2019" name="Genome Biol. Evol.">
        <title>Insights into the evolution of the New World diploid cottons (Gossypium, subgenus Houzingenia) based on genome sequencing.</title>
        <authorList>
            <person name="Grover C.E."/>
            <person name="Arick M.A. 2nd"/>
            <person name="Thrash A."/>
            <person name="Conover J.L."/>
            <person name="Sanders W.S."/>
            <person name="Peterson D.G."/>
            <person name="Frelichowski J.E."/>
            <person name="Scheffler J.A."/>
            <person name="Scheffler B.E."/>
            <person name="Wendel J.F."/>
        </authorList>
    </citation>
    <scope>NUCLEOTIDE SEQUENCE [LARGE SCALE GENOMIC DNA]</scope>
    <source>
        <strain evidence="2">6</strain>
        <tissue evidence="2">Leaf</tissue>
    </source>
</reference>
<dbReference type="AlphaFoldDB" id="A0A7J9JZI3"/>
<keyword evidence="3" id="KW-1185">Reference proteome</keyword>
<evidence type="ECO:0000256" key="1">
    <source>
        <dbReference type="SAM" id="Phobius"/>
    </source>
</evidence>
<evidence type="ECO:0000313" key="3">
    <source>
        <dbReference type="Proteomes" id="UP000593575"/>
    </source>
</evidence>
<keyword evidence="1" id="KW-1133">Transmembrane helix</keyword>
<sequence>MWKQGSSDAQASQDVKAQNEGDKAIFGYLLHHARGVAGHKGCLVSLISFSLNHIDVLIEDVSDGNRWQLTSFYDILEEAHVASLGIYYVDFLIGTLIQGFLLDLGFLGYWYTWEHGRFSHTNIREHLDQGLATIIWRYMFLNSTILHHVHSISDYCVHSFRFEAIWVYEDSYEVEVQCPWTDLEGDIL</sequence>
<evidence type="ECO:0000313" key="2">
    <source>
        <dbReference type="EMBL" id="MBA0839612.1"/>
    </source>
</evidence>
<accession>A0A7J9JZI3</accession>
<organism evidence="2 3">
    <name type="scientific">Gossypium armourianum</name>
    <dbReference type="NCBI Taxonomy" id="34283"/>
    <lineage>
        <taxon>Eukaryota</taxon>
        <taxon>Viridiplantae</taxon>
        <taxon>Streptophyta</taxon>
        <taxon>Embryophyta</taxon>
        <taxon>Tracheophyta</taxon>
        <taxon>Spermatophyta</taxon>
        <taxon>Magnoliopsida</taxon>
        <taxon>eudicotyledons</taxon>
        <taxon>Gunneridae</taxon>
        <taxon>Pentapetalae</taxon>
        <taxon>rosids</taxon>
        <taxon>malvids</taxon>
        <taxon>Malvales</taxon>
        <taxon>Malvaceae</taxon>
        <taxon>Malvoideae</taxon>
        <taxon>Gossypium</taxon>
    </lineage>
</organism>
<comment type="caution">
    <text evidence="2">The sequence shown here is derived from an EMBL/GenBank/DDBJ whole genome shotgun (WGS) entry which is preliminary data.</text>
</comment>
<name>A0A7J9JZI3_9ROSI</name>
<feature type="transmembrane region" description="Helical" evidence="1">
    <location>
        <begin position="86"/>
        <end position="111"/>
    </location>
</feature>
<keyword evidence="1" id="KW-0472">Membrane</keyword>
<proteinExistence type="predicted"/>